<evidence type="ECO:0000256" key="1">
    <source>
        <dbReference type="ARBA" id="ARBA00006625"/>
    </source>
</evidence>
<accession>A0ABR9R3P8</accession>
<evidence type="ECO:0000313" key="5">
    <source>
        <dbReference type="Proteomes" id="UP000768567"/>
    </source>
</evidence>
<dbReference type="InterPro" id="IPR029132">
    <property type="entry name" value="CBAH/NAAA_C"/>
</dbReference>
<evidence type="ECO:0000259" key="3">
    <source>
        <dbReference type="Pfam" id="PF02275"/>
    </source>
</evidence>
<proteinExistence type="inferred from homology"/>
<protein>
    <submittedName>
        <fullName evidence="4">Linear amide C-N hydrolase</fullName>
    </submittedName>
</protein>
<name>A0ABR9R3P8_9FIRM</name>
<dbReference type="InterPro" id="IPR029055">
    <property type="entry name" value="Ntn_hydrolases_N"/>
</dbReference>
<dbReference type="PANTHER" id="PTHR35527">
    <property type="entry name" value="CHOLOYLGLYCINE HYDROLASE"/>
    <property type="match status" value="1"/>
</dbReference>
<dbReference type="EMBL" id="JADCKC010000002">
    <property type="protein sequence ID" value="MBE5037680.1"/>
    <property type="molecule type" value="Genomic_DNA"/>
</dbReference>
<reference evidence="4 5" key="1">
    <citation type="submission" date="2020-10" db="EMBL/GenBank/DDBJ databases">
        <title>ChiBAC.</title>
        <authorList>
            <person name="Zenner C."/>
            <person name="Hitch T.C.A."/>
            <person name="Clavel T."/>
        </authorList>
    </citation>
    <scope>NUCLEOTIDE SEQUENCE [LARGE SCALE GENOMIC DNA]</scope>
    <source>
        <strain evidence="4 5">DSM 109015</strain>
    </source>
</reference>
<sequence length="366" mass="40111">MAGRAAFAEAMGAGCSAICWPGGDGRRLYGRNLDFDRLARGTGILYLPGGQHYRCCLDEKDARPGEAVCSRYALMGMGLMLPGGTAALYDGINEKGLMGAQLYYRGFAHFDAPPAHGVRLQPPLLVTHLLSQCATVEEAVRFLREKVTLCAVPLMGTVPPLHWMFSDRGGEAVVVEPDADGLHIYRNTMGVMTNSPGYPWHRTHLLCFSGIQDTDRGAMRFGPEVLEPCFSGSGCAGLPGDWSSPSRFVRLAFWQKYARPGADEAADVGNLFHALQSAAFPLGMVRVEQAPAADYDTDIRPFDYTVYSAVMCTQSLRYYWTSYENQRIQCVSLEELSRGGVARRFALDRAPDVLMRGPEEGEALTE</sequence>
<evidence type="ECO:0000256" key="2">
    <source>
        <dbReference type="ARBA" id="ARBA00022801"/>
    </source>
</evidence>
<gene>
    <name evidence="4" type="ORF">INF35_07770</name>
</gene>
<comment type="similarity">
    <text evidence="1">Belongs to the peptidase C59 family.</text>
</comment>
<dbReference type="InterPro" id="IPR052193">
    <property type="entry name" value="Peptidase_C59"/>
</dbReference>
<feature type="domain" description="Choloylglycine hydrolase/NAAA C-terminal" evidence="3">
    <location>
        <begin position="15"/>
        <end position="335"/>
    </location>
</feature>
<dbReference type="Gene3D" id="3.60.60.10">
    <property type="entry name" value="Penicillin V Acylase, Chain A"/>
    <property type="match status" value="1"/>
</dbReference>
<dbReference type="PANTHER" id="PTHR35527:SF2">
    <property type="entry name" value="HYDROLASE"/>
    <property type="match status" value="1"/>
</dbReference>
<dbReference type="GO" id="GO:0016787">
    <property type="term" value="F:hydrolase activity"/>
    <property type="evidence" value="ECO:0007669"/>
    <property type="project" value="UniProtKB-KW"/>
</dbReference>
<evidence type="ECO:0000313" key="4">
    <source>
        <dbReference type="EMBL" id="MBE5037680.1"/>
    </source>
</evidence>
<organism evidence="4 5">
    <name type="scientific">Gemmiger gallinarum</name>
    <dbReference type="NCBI Taxonomy" id="2779354"/>
    <lineage>
        <taxon>Bacteria</taxon>
        <taxon>Bacillati</taxon>
        <taxon>Bacillota</taxon>
        <taxon>Clostridia</taxon>
        <taxon>Eubacteriales</taxon>
        <taxon>Gemmiger</taxon>
    </lineage>
</organism>
<keyword evidence="5" id="KW-1185">Reference proteome</keyword>
<comment type="caution">
    <text evidence="4">The sequence shown here is derived from an EMBL/GenBank/DDBJ whole genome shotgun (WGS) entry which is preliminary data.</text>
</comment>
<dbReference type="SUPFAM" id="SSF56235">
    <property type="entry name" value="N-terminal nucleophile aminohydrolases (Ntn hydrolases)"/>
    <property type="match status" value="1"/>
</dbReference>
<dbReference type="Proteomes" id="UP000768567">
    <property type="component" value="Unassembled WGS sequence"/>
</dbReference>
<keyword evidence="2 4" id="KW-0378">Hydrolase</keyword>
<dbReference type="Pfam" id="PF02275">
    <property type="entry name" value="CBAH"/>
    <property type="match status" value="1"/>
</dbReference>